<gene>
    <name evidence="2" type="ORF">BaRGS_00018417</name>
</gene>
<proteinExistence type="predicted"/>
<keyword evidence="3" id="KW-1185">Reference proteome</keyword>
<organism evidence="2 3">
    <name type="scientific">Batillaria attramentaria</name>
    <dbReference type="NCBI Taxonomy" id="370345"/>
    <lineage>
        <taxon>Eukaryota</taxon>
        <taxon>Metazoa</taxon>
        <taxon>Spiralia</taxon>
        <taxon>Lophotrochozoa</taxon>
        <taxon>Mollusca</taxon>
        <taxon>Gastropoda</taxon>
        <taxon>Caenogastropoda</taxon>
        <taxon>Sorbeoconcha</taxon>
        <taxon>Cerithioidea</taxon>
        <taxon>Batillariidae</taxon>
        <taxon>Batillaria</taxon>
    </lineage>
</organism>
<dbReference type="Proteomes" id="UP001519460">
    <property type="component" value="Unassembled WGS sequence"/>
</dbReference>
<dbReference type="EMBL" id="JACVVK020000128">
    <property type="protein sequence ID" value="KAK7490256.1"/>
    <property type="molecule type" value="Genomic_DNA"/>
</dbReference>
<name>A0ABD0KSL3_9CAEN</name>
<feature type="region of interest" description="Disordered" evidence="1">
    <location>
        <begin position="20"/>
        <end position="42"/>
    </location>
</feature>
<evidence type="ECO:0000313" key="3">
    <source>
        <dbReference type="Proteomes" id="UP001519460"/>
    </source>
</evidence>
<protein>
    <submittedName>
        <fullName evidence="2">Uncharacterized protein</fullName>
    </submittedName>
</protein>
<dbReference type="AlphaFoldDB" id="A0ABD0KSL3"/>
<accession>A0ABD0KSL3</accession>
<comment type="caution">
    <text evidence="2">The sequence shown here is derived from an EMBL/GenBank/DDBJ whole genome shotgun (WGS) entry which is preliminary data.</text>
</comment>
<sequence length="189" mass="21024">MGNGSSIEPSKTVYLEINGKEEKIRGQGQTSGETGSSSVGGATEQQIVFSRHSSSRDIHELIAQASGVNRHAVISLRDKDGAHISLSPTMPGNSPSNPYKVVCTEPPQQEAVDHDAFQTVLAHVAEQLNRVFKMEELKSDLYHRLNTLEKKVEMEGLKAVEVEKCKNEISYIKDQLWNAQKKYVDFNRL</sequence>
<feature type="compositionally biased region" description="Low complexity" evidence="1">
    <location>
        <begin position="26"/>
        <end position="41"/>
    </location>
</feature>
<feature type="non-terminal residue" evidence="2">
    <location>
        <position position="189"/>
    </location>
</feature>
<evidence type="ECO:0000256" key="1">
    <source>
        <dbReference type="SAM" id="MobiDB-lite"/>
    </source>
</evidence>
<evidence type="ECO:0000313" key="2">
    <source>
        <dbReference type="EMBL" id="KAK7490256.1"/>
    </source>
</evidence>
<reference evidence="2 3" key="1">
    <citation type="journal article" date="2023" name="Sci. Data">
        <title>Genome assembly of the Korean intertidal mud-creeper Batillaria attramentaria.</title>
        <authorList>
            <person name="Patra A.K."/>
            <person name="Ho P.T."/>
            <person name="Jun S."/>
            <person name="Lee S.J."/>
            <person name="Kim Y."/>
            <person name="Won Y.J."/>
        </authorList>
    </citation>
    <scope>NUCLEOTIDE SEQUENCE [LARGE SCALE GENOMIC DNA]</scope>
    <source>
        <strain evidence="2">Wonlab-2016</strain>
    </source>
</reference>